<evidence type="ECO:0000256" key="1">
    <source>
        <dbReference type="ARBA" id="ARBA00009437"/>
    </source>
</evidence>
<keyword evidence="3" id="KW-0238">DNA-binding</keyword>
<dbReference type="SUPFAM" id="SSF53850">
    <property type="entry name" value="Periplasmic binding protein-like II"/>
    <property type="match status" value="1"/>
</dbReference>
<dbReference type="InterPro" id="IPR036390">
    <property type="entry name" value="WH_DNA-bd_sf"/>
</dbReference>
<comment type="caution">
    <text evidence="6">The sequence shown here is derived from an EMBL/GenBank/DDBJ whole genome shotgun (WGS) entry which is preliminary data.</text>
</comment>
<keyword evidence="2" id="KW-0805">Transcription regulation</keyword>
<keyword evidence="7" id="KW-1185">Reference proteome</keyword>
<accession>A0ABX3A0F2</accession>
<comment type="similarity">
    <text evidence="1">Belongs to the LysR transcriptional regulatory family.</text>
</comment>
<evidence type="ECO:0000313" key="7">
    <source>
        <dbReference type="Proteomes" id="UP000094329"/>
    </source>
</evidence>
<dbReference type="EMBL" id="MDTU01000001">
    <property type="protein sequence ID" value="ODN42099.1"/>
    <property type="molecule type" value="Genomic_DNA"/>
</dbReference>
<dbReference type="SUPFAM" id="SSF46785">
    <property type="entry name" value="Winged helix' DNA-binding domain"/>
    <property type="match status" value="1"/>
</dbReference>
<organism evidence="6 7">
    <name type="scientific">Piscirickettsia litoralis</name>
    <dbReference type="NCBI Taxonomy" id="1891921"/>
    <lineage>
        <taxon>Bacteria</taxon>
        <taxon>Pseudomonadati</taxon>
        <taxon>Pseudomonadota</taxon>
        <taxon>Gammaproteobacteria</taxon>
        <taxon>Thiotrichales</taxon>
        <taxon>Piscirickettsiaceae</taxon>
        <taxon>Piscirickettsia</taxon>
    </lineage>
</organism>
<dbReference type="PRINTS" id="PR00039">
    <property type="entry name" value="HTHLYSR"/>
</dbReference>
<dbReference type="Pfam" id="PF00126">
    <property type="entry name" value="HTH_1"/>
    <property type="match status" value="1"/>
</dbReference>
<evidence type="ECO:0000259" key="5">
    <source>
        <dbReference type="PROSITE" id="PS50931"/>
    </source>
</evidence>
<proteinExistence type="inferred from homology"/>
<dbReference type="Gene3D" id="1.10.10.10">
    <property type="entry name" value="Winged helix-like DNA-binding domain superfamily/Winged helix DNA-binding domain"/>
    <property type="match status" value="1"/>
</dbReference>
<dbReference type="PANTHER" id="PTHR30126">
    <property type="entry name" value="HTH-TYPE TRANSCRIPTIONAL REGULATOR"/>
    <property type="match status" value="1"/>
</dbReference>
<reference evidence="6 7" key="1">
    <citation type="submission" date="2016-08" db="EMBL/GenBank/DDBJ databases">
        <title>Draft genome sequence of Candidatus Piscirickettsia litoralis, from seawater.</title>
        <authorList>
            <person name="Wan X."/>
            <person name="Lee A.J."/>
            <person name="Hou S."/>
            <person name="Donachie S.P."/>
        </authorList>
    </citation>
    <scope>NUCLEOTIDE SEQUENCE [LARGE SCALE GENOMIC DNA]</scope>
    <source>
        <strain evidence="6 7">Y2</strain>
    </source>
</reference>
<evidence type="ECO:0000256" key="3">
    <source>
        <dbReference type="ARBA" id="ARBA00023125"/>
    </source>
</evidence>
<dbReference type="PANTHER" id="PTHR30126:SF91">
    <property type="entry name" value="LYSR FAMILY TRANSCRIPTIONAL REGULATOR"/>
    <property type="match status" value="1"/>
</dbReference>
<dbReference type="Gene3D" id="3.40.190.10">
    <property type="entry name" value="Periplasmic binding protein-like II"/>
    <property type="match status" value="2"/>
</dbReference>
<dbReference type="InterPro" id="IPR036388">
    <property type="entry name" value="WH-like_DNA-bd_sf"/>
</dbReference>
<dbReference type="InterPro" id="IPR000847">
    <property type="entry name" value="LysR_HTH_N"/>
</dbReference>
<dbReference type="InterPro" id="IPR005119">
    <property type="entry name" value="LysR_subst-bd"/>
</dbReference>
<evidence type="ECO:0000256" key="4">
    <source>
        <dbReference type="ARBA" id="ARBA00023163"/>
    </source>
</evidence>
<dbReference type="PROSITE" id="PS50931">
    <property type="entry name" value="HTH_LYSR"/>
    <property type="match status" value="1"/>
</dbReference>
<keyword evidence="4" id="KW-0804">Transcription</keyword>
<evidence type="ECO:0000256" key="2">
    <source>
        <dbReference type="ARBA" id="ARBA00023015"/>
    </source>
</evidence>
<sequence length="295" mass="33464">MHITLRQLEAFLVFSKYLNFSQAAKSLHLSQPAVSKLIKQLELQCNSPVIERLNHEVYLTSTGKTLIKHARRVLHEVSVLKEQVLLDSEQGYGRITLSIHNILQDAVLGCLSEFYKRFPHVELEVLVDNRNNQLRQLDNNEADLYILGPIPHRPDLEQFCCGVAQMLMVVAPEHRLAACEQVQGQDLRGETLITSEESTTVFQSLDACLERWQIEHKRLKMNNNYAVKEAVRKGLGVTLLPDLALQDDLAEGRLRALNMTDVASSIDIYLIHHKNKVLSSTMALLKKLILSSLIQ</sequence>
<gene>
    <name evidence="6" type="ORF">BGC07_02970</name>
</gene>
<name>A0ABX3A0F2_9GAMM</name>
<evidence type="ECO:0000313" key="6">
    <source>
        <dbReference type="EMBL" id="ODN42099.1"/>
    </source>
</evidence>
<dbReference type="Proteomes" id="UP000094329">
    <property type="component" value="Unassembled WGS sequence"/>
</dbReference>
<feature type="domain" description="HTH lysR-type" evidence="5">
    <location>
        <begin position="3"/>
        <end position="60"/>
    </location>
</feature>
<dbReference type="Pfam" id="PF03466">
    <property type="entry name" value="LysR_substrate"/>
    <property type="match status" value="1"/>
</dbReference>
<dbReference type="RefSeq" id="WP_069311898.1">
    <property type="nucleotide sequence ID" value="NZ_MDTU01000001.1"/>
</dbReference>
<protein>
    <recommendedName>
        <fullName evidence="5">HTH lysR-type domain-containing protein</fullName>
    </recommendedName>
</protein>